<dbReference type="GO" id="GO:0043015">
    <property type="term" value="F:gamma-tubulin binding"/>
    <property type="evidence" value="ECO:0007669"/>
    <property type="project" value="InterPro"/>
</dbReference>
<dbReference type="OrthoDB" id="775571at2759"/>
<dbReference type="GO" id="GO:0000930">
    <property type="term" value="C:gamma-tubulin complex"/>
    <property type="evidence" value="ECO:0007669"/>
    <property type="project" value="UniProtKB-ARBA"/>
</dbReference>
<dbReference type="GO" id="GO:0031122">
    <property type="term" value="P:cytoplasmic microtubule organization"/>
    <property type="evidence" value="ECO:0007669"/>
    <property type="project" value="TreeGrafter"/>
</dbReference>
<evidence type="ECO:0000256" key="3">
    <source>
        <dbReference type="ARBA" id="ARBA00022701"/>
    </source>
</evidence>
<dbReference type="Pfam" id="PF17681">
    <property type="entry name" value="GCP_N_terminal"/>
    <property type="match status" value="1"/>
</dbReference>
<dbReference type="GO" id="GO:0005816">
    <property type="term" value="C:spindle pole body"/>
    <property type="evidence" value="ECO:0007669"/>
    <property type="project" value="UniProtKB-ARBA"/>
</dbReference>
<organism evidence="9 10">
    <name type="scientific">Aspergillus leporis</name>
    <dbReference type="NCBI Taxonomy" id="41062"/>
    <lineage>
        <taxon>Eukaryota</taxon>
        <taxon>Fungi</taxon>
        <taxon>Dikarya</taxon>
        <taxon>Ascomycota</taxon>
        <taxon>Pezizomycotina</taxon>
        <taxon>Eurotiomycetes</taxon>
        <taxon>Eurotiomycetidae</taxon>
        <taxon>Eurotiales</taxon>
        <taxon>Aspergillaceae</taxon>
        <taxon>Aspergillus</taxon>
        <taxon>Aspergillus subgen. Circumdati</taxon>
    </lineage>
</organism>
<comment type="similarity">
    <text evidence="1 5">Belongs to the TUBGCP family.</text>
</comment>
<evidence type="ECO:0000256" key="6">
    <source>
        <dbReference type="SAM" id="MobiDB-lite"/>
    </source>
</evidence>
<dbReference type="GO" id="GO:0005874">
    <property type="term" value="C:microtubule"/>
    <property type="evidence" value="ECO:0007669"/>
    <property type="project" value="UniProtKB-KW"/>
</dbReference>
<keyword evidence="2 5" id="KW-0963">Cytoplasm</keyword>
<proteinExistence type="inferred from homology"/>
<dbReference type="GO" id="GO:0051321">
    <property type="term" value="P:meiotic cell cycle"/>
    <property type="evidence" value="ECO:0007669"/>
    <property type="project" value="TreeGrafter"/>
</dbReference>
<feature type="domain" description="Gamma tubulin complex component C-terminal" evidence="7">
    <location>
        <begin position="598"/>
        <end position="964"/>
    </location>
</feature>
<keyword evidence="10" id="KW-1185">Reference proteome</keyword>
<keyword evidence="3 5" id="KW-0493">Microtubule</keyword>
<evidence type="ECO:0000313" key="9">
    <source>
        <dbReference type="EMBL" id="KAB8078155.1"/>
    </source>
</evidence>
<evidence type="ECO:0000256" key="5">
    <source>
        <dbReference type="RuleBase" id="RU363050"/>
    </source>
</evidence>
<feature type="compositionally biased region" description="Polar residues" evidence="6">
    <location>
        <begin position="87"/>
        <end position="99"/>
    </location>
</feature>
<dbReference type="Gene3D" id="1.20.120.1900">
    <property type="entry name" value="Gamma-tubulin complex, C-terminal domain"/>
    <property type="match status" value="1"/>
</dbReference>
<dbReference type="GO" id="GO:0051225">
    <property type="term" value="P:spindle assembly"/>
    <property type="evidence" value="ECO:0007669"/>
    <property type="project" value="TreeGrafter"/>
</dbReference>
<dbReference type="InterPro" id="IPR041470">
    <property type="entry name" value="GCP_N"/>
</dbReference>
<evidence type="ECO:0000313" key="10">
    <source>
        <dbReference type="Proteomes" id="UP000326565"/>
    </source>
</evidence>
<feature type="region of interest" description="Disordered" evidence="6">
    <location>
        <begin position="85"/>
        <end position="110"/>
    </location>
</feature>
<comment type="subcellular location">
    <subcellularLocation>
        <location evidence="5">Cytoplasm</location>
        <location evidence="5">Cytoskeleton</location>
        <location evidence="5">Microtubule organizing center</location>
    </subcellularLocation>
</comment>
<dbReference type="InterPro" id="IPR040457">
    <property type="entry name" value="GCP_C"/>
</dbReference>
<dbReference type="AlphaFoldDB" id="A0A5N5XDC5"/>
<evidence type="ECO:0000256" key="4">
    <source>
        <dbReference type="ARBA" id="ARBA00023212"/>
    </source>
</evidence>
<feature type="domain" description="Gamma tubulin complex component protein N-terminal" evidence="8">
    <location>
        <begin position="184"/>
        <end position="595"/>
    </location>
</feature>
<dbReference type="Proteomes" id="UP000326565">
    <property type="component" value="Unassembled WGS sequence"/>
</dbReference>
<name>A0A5N5XDC5_9EURO</name>
<dbReference type="PANTHER" id="PTHR19302">
    <property type="entry name" value="GAMMA TUBULIN COMPLEX PROTEIN"/>
    <property type="match status" value="1"/>
</dbReference>
<evidence type="ECO:0000259" key="7">
    <source>
        <dbReference type="Pfam" id="PF04130"/>
    </source>
</evidence>
<evidence type="ECO:0000256" key="2">
    <source>
        <dbReference type="ARBA" id="ARBA00022490"/>
    </source>
</evidence>
<dbReference type="InterPro" id="IPR042241">
    <property type="entry name" value="GCP_C_sf"/>
</dbReference>
<dbReference type="GO" id="GO:0000278">
    <property type="term" value="P:mitotic cell cycle"/>
    <property type="evidence" value="ECO:0007669"/>
    <property type="project" value="TreeGrafter"/>
</dbReference>
<dbReference type="InterPro" id="IPR007259">
    <property type="entry name" value="GCP"/>
</dbReference>
<keyword evidence="4 5" id="KW-0206">Cytoskeleton</keyword>
<dbReference type="GO" id="GO:0000922">
    <property type="term" value="C:spindle pole"/>
    <property type="evidence" value="ECO:0007669"/>
    <property type="project" value="InterPro"/>
</dbReference>
<gene>
    <name evidence="9" type="ORF">BDV29DRAFT_153077</name>
</gene>
<evidence type="ECO:0000256" key="1">
    <source>
        <dbReference type="ARBA" id="ARBA00010337"/>
    </source>
</evidence>
<accession>A0A5N5XDC5</accession>
<sequence>MEQSVTLMMDPDDYATDPFSSEGIWRLSKFTLQSLQPLEPLPWNEELPDLTGGFFKSPLKLFDENDFETRQLNLFETEIFDRELVPESTTDASSDTQAEPNVAHSETEDTPEDIWALDNLDAKLDSSGVLKTWENCQNRFYRGPVSAYFSESGANGFDAMLAHQTIAGGTGKPRRLARNEAFFQSLFRLGLGWSSIFFRYNKQHQKFERVFDDLRLSGISVAALEGMTDEMLRCGTDMQRVRRFVGRAPSKSTELSARSTLSSALAVIVYTLEKQLLRHAENAVSLIQIKVLFQPCRELVGALADLVEAVEGIVSEAQIFSAVLEKSAHFSQTFGQMEDLFREVVIRTVHPFLEYVETWIGLRPETSSLTELATSGRGFVALERYEENPKTASSQATRMDFKYNPVEMPSFIPADQAQLIFESGRSLRLLKRLHPQHPIASNGICNGDIPRLGCASTWVDIQRIQQKAQIYERNLRFEILRYNRGDASEKENIKSGDQTPAYNVGSDMLKDTFELFNIDDVQNMTGLLTDQSFIEKDELSRLLNRRRDADLELVVESGSAFGPELASTLYLSLAPLLSSQALVIDYSCLHLLFKEHKLRYHLSLQRRFQLLGDGFFTSRLSHALFDPEMESGERKSGVVRSSVHTGLRLGSRDTWPPASSELRLVLIGLLSECHGFDDRSNSSPDDESSRKERELPGGLSFSIRELTDEEITKCKDPNAIEALDFLRLQYKPSDVLEAIITPRSLNKYDRLFKHLLRLLRMGSVVKGLIRDSTARNSLFGDPLNVYQKFRIDCQHFTLALSDYCFHVGVGSTWQRFEDSLSKIEHCLDRGDIDGTIEAAHSVPMLRDYHEDVLDQMLFALFLSKRHGEVAKLLEGIFDTILTFAPLSSMDGTSGVRHESEAIVYQLYANFRKQTALFAGCLRGLDGVKASSKSFGRSGSTFASREEPTSIFDHLLARLDMKKYY</sequence>
<dbReference type="PANTHER" id="PTHR19302:SF70">
    <property type="entry name" value="GAMMA-TUBULIN COMPLEX COMPONENT 6"/>
    <property type="match status" value="1"/>
</dbReference>
<dbReference type="FunFam" id="1.20.120.1900:FF:000013">
    <property type="entry name" value="Spindle pole body component"/>
    <property type="match status" value="1"/>
</dbReference>
<reference evidence="9 10" key="1">
    <citation type="submission" date="2019-04" db="EMBL/GenBank/DDBJ databases">
        <title>Friends and foes A comparative genomics study of 23 Aspergillus species from section Flavi.</title>
        <authorList>
            <consortium name="DOE Joint Genome Institute"/>
            <person name="Kjaerbolling I."/>
            <person name="Vesth T."/>
            <person name="Frisvad J.C."/>
            <person name="Nybo J.L."/>
            <person name="Theobald S."/>
            <person name="Kildgaard S."/>
            <person name="Isbrandt T."/>
            <person name="Kuo A."/>
            <person name="Sato A."/>
            <person name="Lyhne E.K."/>
            <person name="Kogle M.E."/>
            <person name="Wiebenga A."/>
            <person name="Kun R.S."/>
            <person name="Lubbers R.J."/>
            <person name="Makela M.R."/>
            <person name="Barry K."/>
            <person name="Chovatia M."/>
            <person name="Clum A."/>
            <person name="Daum C."/>
            <person name="Haridas S."/>
            <person name="He G."/>
            <person name="LaButti K."/>
            <person name="Lipzen A."/>
            <person name="Mondo S."/>
            <person name="Riley R."/>
            <person name="Salamov A."/>
            <person name="Simmons B.A."/>
            <person name="Magnuson J.K."/>
            <person name="Henrissat B."/>
            <person name="Mortensen U.H."/>
            <person name="Larsen T.O."/>
            <person name="Devries R.P."/>
            <person name="Grigoriev I.V."/>
            <person name="Machida M."/>
            <person name="Baker S.E."/>
            <person name="Andersen M.R."/>
        </authorList>
    </citation>
    <scope>NUCLEOTIDE SEQUENCE [LARGE SCALE GENOMIC DNA]</scope>
    <source>
        <strain evidence="9 10">CBS 151.66</strain>
    </source>
</reference>
<protein>
    <recommendedName>
        <fullName evidence="5">Spindle pole body component</fullName>
    </recommendedName>
</protein>
<dbReference type="GO" id="GO:0007020">
    <property type="term" value="P:microtubule nucleation"/>
    <property type="evidence" value="ECO:0007669"/>
    <property type="project" value="InterPro"/>
</dbReference>
<dbReference type="EMBL" id="ML732161">
    <property type="protein sequence ID" value="KAB8078155.1"/>
    <property type="molecule type" value="Genomic_DNA"/>
</dbReference>
<dbReference type="Pfam" id="PF04130">
    <property type="entry name" value="GCP_C_terminal"/>
    <property type="match status" value="1"/>
</dbReference>
<evidence type="ECO:0000259" key="8">
    <source>
        <dbReference type="Pfam" id="PF17681"/>
    </source>
</evidence>
<dbReference type="GO" id="GO:0051011">
    <property type="term" value="F:microtubule minus-end binding"/>
    <property type="evidence" value="ECO:0007669"/>
    <property type="project" value="TreeGrafter"/>
</dbReference>